<protein>
    <submittedName>
        <fullName evidence="2">Uncharacterized protein</fullName>
    </submittedName>
</protein>
<sequence length="296" mass="32563">MVTDKIGTGGMGSGLGSCACGPGLAHEGFGWGTGLSFPFHCFFSFHFSNSICWYVSSVVPAGRSWLGSHNNVEMASRSGTEALWAEQDIEESPNEDSDDNVSETEDLAEGISDEDDDDAVLGAMTFDNNFKMIPCPDQVLHYTARDNTVWTNNIPTTGRRSVVNIWKGRQKEPGPRMQIQEVKDAASKLDIYKLMITEEMVDSVVAHTNERARSVIYSADQPIASTSAAASEDILPDNFMEVQAEIEIPVATDPLVDTFPTEDEMPSNVAPHLFATIRCIWEKKAKNPKEIKESEF</sequence>
<comment type="caution">
    <text evidence="2">The sequence shown here is derived from an EMBL/GenBank/DDBJ whole genome shotgun (WGS) entry which is preliminary data.</text>
</comment>
<gene>
    <name evidence="2" type="ORF">AFUS01_LOCUS34500</name>
</gene>
<keyword evidence="3" id="KW-1185">Reference proteome</keyword>
<dbReference type="AlphaFoldDB" id="A0A8J2KZC4"/>
<dbReference type="Proteomes" id="UP000708208">
    <property type="component" value="Unassembled WGS sequence"/>
</dbReference>
<evidence type="ECO:0000313" key="2">
    <source>
        <dbReference type="EMBL" id="CAG7824341.1"/>
    </source>
</evidence>
<dbReference type="PROSITE" id="PS51257">
    <property type="entry name" value="PROKAR_LIPOPROTEIN"/>
    <property type="match status" value="1"/>
</dbReference>
<evidence type="ECO:0000256" key="1">
    <source>
        <dbReference type="SAM" id="MobiDB-lite"/>
    </source>
</evidence>
<evidence type="ECO:0000313" key="3">
    <source>
        <dbReference type="Proteomes" id="UP000708208"/>
    </source>
</evidence>
<proteinExistence type="predicted"/>
<dbReference type="EMBL" id="CAJVCH010532393">
    <property type="protein sequence ID" value="CAG7824341.1"/>
    <property type="molecule type" value="Genomic_DNA"/>
</dbReference>
<organism evidence="2 3">
    <name type="scientific">Allacma fusca</name>
    <dbReference type="NCBI Taxonomy" id="39272"/>
    <lineage>
        <taxon>Eukaryota</taxon>
        <taxon>Metazoa</taxon>
        <taxon>Ecdysozoa</taxon>
        <taxon>Arthropoda</taxon>
        <taxon>Hexapoda</taxon>
        <taxon>Collembola</taxon>
        <taxon>Symphypleona</taxon>
        <taxon>Sminthuridae</taxon>
        <taxon>Allacma</taxon>
    </lineage>
</organism>
<accession>A0A8J2KZC4</accession>
<reference evidence="2" key="1">
    <citation type="submission" date="2021-06" db="EMBL/GenBank/DDBJ databases">
        <authorList>
            <person name="Hodson N. C."/>
            <person name="Mongue J. A."/>
            <person name="Jaron S. K."/>
        </authorList>
    </citation>
    <scope>NUCLEOTIDE SEQUENCE</scope>
</reference>
<name>A0A8J2KZC4_9HEXA</name>
<feature type="region of interest" description="Disordered" evidence="1">
    <location>
        <begin position="88"/>
        <end position="114"/>
    </location>
</feature>